<evidence type="ECO:0000256" key="3">
    <source>
        <dbReference type="ARBA" id="ARBA00022475"/>
    </source>
</evidence>
<dbReference type="AlphaFoldDB" id="A0A0S4KMU7"/>
<evidence type="ECO:0000313" key="10">
    <source>
        <dbReference type="Proteomes" id="UP000051952"/>
    </source>
</evidence>
<dbReference type="PANTHER" id="PTHR33406:SF6">
    <property type="entry name" value="MEMBRANE PROTEIN YDGH-RELATED"/>
    <property type="match status" value="1"/>
</dbReference>
<keyword evidence="3" id="KW-1003">Cell membrane</keyword>
<dbReference type="GO" id="GO:0005886">
    <property type="term" value="C:plasma membrane"/>
    <property type="evidence" value="ECO:0007669"/>
    <property type="project" value="UniProtKB-SubCell"/>
</dbReference>
<keyword evidence="10" id="KW-1185">Reference proteome</keyword>
<evidence type="ECO:0000256" key="4">
    <source>
        <dbReference type="ARBA" id="ARBA00022692"/>
    </source>
</evidence>
<evidence type="ECO:0000256" key="7">
    <source>
        <dbReference type="SAM" id="Phobius"/>
    </source>
</evidence>
<dbReference type="InterPro" id="IPR050545">
    <property type="entry name" value="Mycobact_MmpL"/>
</dbReference>
<name>A0A0S4KMU7_BODSA</name>
<dbReference type="InterPro" id="IPR004869">
    <property type="entry name" value="MMPL_dom"/>
</dbReference>
<dbReference type="Gene3D" id="1.20.1640.10">
    <property type="entry name" value="Multidrug efflux transporter AcrB transmembrane domain"/>
    <property type="match status" value="1"/>
</dbReference>
<evidence type="ECO:0000256" key="5">
    <source>
        <dbReference type="ARBA" id="ARBA00022989"/>
    </source>
</evidence>
<reference evidence="10" key="1">
    <citation type="submission" date="2015-09" db="EMBL/GenBank/DDBJ databases">
        <authorList>
            <consortium name="Pathogen Informatics"/>
        </authorList>
    </citation>
    <scope>NUCLEOTIDE SEQUENCE [LARGE SCALE GENOMIC DNA]</scope>
    <source>
        <strain evidence="10">Lake Konstanz</strain>
    </source>
</reference>
<sequence>MLSLNIAEDEDYDHFTDMFMTLNAKWMSEHNVTSFTVKYTGEELISEDLESGILGDLALIDAISLPLAFAALAYCLGSVRLLLVPLMTVPSTIVVAFSIMLPVSHFTTVSSFAPEMAAACMMAVSIDYSLFILSRFVDQCAMQHANTPPSWPCCGSTHHTTLLHWLRL</sequence>
<keyword evidence="6 7" id="KW-0472">Membrane</keyword>
<feature type="transmembrane region" description="Helical" evidence="7">
    <location>
        <begin position="116"/>
        <end position="133"/>
    </location>
</feature>
<evidence type="ECO:0000256" key="6">
    <source>
        <dbReference type="ARBA" id="ARBA00023136"/>
    </source>
</evidence>
<dbReference type="SUPFAM" id="SSF82866">
    <property type="entry name" value="Multidrug efflux transporter AcrB transmembrane domain"/>
    <property type="match status" value="1"/>
</dbReference>
<dbReference type="OrthoDB" id="438641at2759"/>
<keyword evidence="5 7" id="KW-1133">Transmembrane helix</keyword>
<evidence type="ECO:0000313" key="9">
    <source>
        <dbReference type="EMBL" id="CUI14940.1"/>
    </source>
</evidence>
<evidence type="ECO:0000256" key="2">
    <source>
        <dbReference type="ARBA" id="ARBA00010157"/>
    </source>
</evidence>
<feature type="domain" description="Membrane transport protein MMPL" evidence="8">
    <location>
        <begin position="32"/>
        <end position="143"/>
    </location>
</feature>
<feature type="transmembrane region" description="Helical" evidence="7">
    <location>
        <begin position="83"/>
        <end position="104"/>
    </location>
</feature>
<dbReference type="Proteomes" id="UP000051952">
    <property type="component" value="Unassembled WGS sequence"/>
</dbReference>
<accession>A0A0S4KMU7</accession>
<protein>
    <recommendedName>
        <fullName evidence="8">Membrane transport protein MMPL domain-containing protein</fullName>
    </recommendedName>
</protein>
<evidence type="ECO:0000259" key="8">
    <source>
        <dbReference type="Pfam" id="PF03176"/>
    </source>
</evidence>
<organism evidence="9 10">
    <name type="scientific">Bodo saltans</name>
    <name type="common">Flagellated protozoan</name>
    <dbReference type="NCBI Taxonomy" id="75058"/>
    <lineage>
        <taxon>Eukaryota</taxon>
        <taxon>Discoba</taxon>
        <taxon>Euglenozoa</taxon>
        <taxon>Kinetoplastea</taxon>
        <taxon>Metakinetoplastina</taxon>
        <taxon>Eubodonida</taxon>
        <taxon>Bodonidae</taxon>
        <taxon>Bodo</taxon>
    </lineage>
</organism>
<comment type="subcellular location">
    <subcellularLocation>
        <location evidence="1">Cell membrane</location>
        <topology evidence="1">Multi-pass membrane protein</topology>
    </subcellularLocation>
</comment>
<dbReference type="PANTHER" id="PTHR33406">
    <property type="entry name" value="MEMBRANE PROTEIN MJ1562-RELATED"/>
    <property type="match status" value="1"/>
</dbReference>
<evidence type="ECO:0000256" key="1">
    <source>
        <dbReference type="ARBA" id="ARBA00004651"/>
    </source>
</evidence>
<gene>
    <name evidence="9" type="ORF">BSAL_21285</name>
</gene>
<dbReference type="EMBL" id="CYKH01001741">
    <property type="protein sequence ID" value="CUI14940.1"/>
    <property type="molecule type" value="Genomic_DNA"/>
</dbReference>
<keyword evidence="4 7" id="KW-0812">Transmembrane</keyword>
<proteinExistence type="inferred from homology"/>
<dbReference type="Pfam" id="PF03176">
    <property type="entry name" value="MMPL"/>
    <property type="match status" value="1"/>
</dbReference>
<comment type="similarity">
    <text evidence="2">Belongs to the resistance-nodulation-cell division (RND) (TC 2.A.6) family. MmpL subfamily.</text>
</comment>
<feature type="transmembrane region" description="Helical" evidence="7">
    <location>
        <begin position="57"/>
        <end position="76"/>
    </location>
</feature>
<dbReference type="VEuPathDB" id="TriTrypDB:BSAL_21285"/>